<comment type="caution">
    <text evidence="3">The sequence shown here is derived from an EMBL/GenBank/DDBJ whole genome shotgun (WGS) entry which is preliminary data.</text>
</comment>
<evidence type="ECO:0000256" key="1">
    <source>
        <dbReference type="SAM" id="SignalP"/>
    </source>
</evidence>
<dbReference type="InterPro" id="IPR027268">
    <property type="entry name" value="Peptidase_M4/M1_CTD_sf"/>
</dbReference>
<dbReference type="GO" id="GO:0008237">
    <property type="term" value="F:metallopeptidase activity"/>
    <property type="evidence" value="ECO:0007669"/>
    <property type="project" value="InterPro"/>
</dbReference>
<reference evidence="3 4" key="1">
    <citation type="submission" date="2020-04" db="EMBL/GenBank/DDBJ databases">
        <title>Chitinophaga sp. G-6-1-13 sp. nov., isolated from soil.</title>
        <authorList>
            <person name="Dahal R.H."/>
            <person name="Chaudhary D.K."/>
        </authorList>
    </citation>
    <scope>NUCLEOTIDE SEQUENCE [LARGE SCALE GENOMIC DNA]</scope>
    <source>
        <strain evidence="3 4">G-6-1-13</strain>
    </source>
</reference>
<dbReference type="EMBL" id="JABBGC010000002">
    <property type="protein sequence ID" value="NML39403.1"/>
    <property type="molecule type" value="Genomic_DNA"/>
</dbReference>
<feature type="signal peptide" evidence="1">
    <location>
        <begin position="1"/>
        <end position="20"/>
    </location>
</feature>
<dbReference type="Pfam" id="PF01433">
    <property type="entry name" value="Peptidase_M1"/>
    <property type="match status" value="1"/>
</dbReference>
<evidence type="ECO:0000259" key="2">
    <source>
        <dbReference type="Pfam" id="PF01433"/>
    </source>
</evidence>
<dbReference type="SUPFAM" id="SSF55486">
    <property type="entry name" value="Metalloproteases ('zincins'), catalytic domain"/>
    <property type="match status" value="1"/>
</dbReference>
<feature type="chain" id="PRO_5032524439" evidence="1">
    <location>
        <begin position="21"/>
        <end position="617"/>
    </location>
</feature>
<feature type="domain" description="Peptidase M1 membrane alanine aminopeptidase" evidence="2">
    <location>
        <begin position="377"/>
        <end position="522"/>
    </location>
</feature>
<organism evidence="3 4">
    <name type="scientific">Chitinophaga fulva</name>
    <dbReference type="NCBI Taxonomy" id="2728842"/>
    <lineage>
        <taxon>Bacteria</taxon>
        <taxon>Pseudomonadati</taxon>
        <taxon>Bacteroidota</taxon>
        <taxon>Chitinophagia</taxon>
        <taxon>Chitinophagales</taxon>
        <taxon>Chitinophagaceae</taxon>
        <taxon>Chitinophaga</taxon>
    </lineage>
</organism>
<dbReference type="Gene3D" id="1.10.390.10">
    <property type="entry name" value="Neutral Protease Domain 2"/>
    <property type="match status" value="1"/>
</dbReference>
<dbReference type="GO" id="GO:0008270">
    <property type="term" value="F:zinc ion binding"/>
    <property type="evidence" value="ECO:0007669"/>
    <property type="project" value="InterPro"/>
</dbReference>
<evidence type="ECO:0000313" key="3">
    <source>
        <dbReference type="EMBL" id="NML39403.1"/>
    </source>
</evidence>
<sequence length="617" mass="70401">MMTKRFLFLLLLAGWQQATAQSLFMPRNIRQAYEKQTRNESGAPGPRYWQNKANYDIQVKFEPATNLVSGSETIVYTNNSPDTLRFLNFKLFANLFQHGAVRNMVVTAEDLHKGVAVKNFKVNGKARNVPTTTGTNMPVNVDDLAPGQQAQISLDFSYVLNENTHIRTGSVDTGAYFIAYFFPRIAVYDDINGWDMVPYNGVTEFYNDFSDFRVAVTVPGNYQVWATGDLKNGQEVYTDTYLQRIARAEKSNEVIDIIDSTDIRKGNISPRNATNTWRFEASNVVDFAFATSNHYYWKAASVEVDPATKRRTRVDVVFNPAHLDYFEVIDYAKTTVDKMSHRFPKWPFPYPHITVFDGLDQMEYPMMVNDNPVPSKAGAIELTDHEIFHTMFPFYMGTNETIYAWMDEGWATIGEWLISPMIDSAIVDSYGMPNYNAIAGRSQDLPIMTPSNQLTDAYMTNSYPKPALGYLYVKDMLGDSLFLKALHHYIRTWNGKHPQPYDFFNCMNTGSGKNLNWFWKSWFFDDGYPDLAIEKVIRNGQRCEVTVLSKGTKPVPVDVTVLFDDQTTLQLHRSIECWEKGNKTVTLSFTSPKKISKIILGSTWVADVNPSDNVKEF</sequence>
<dbReference type="CDD" id="cd09604">
    <property type="entry name" value="M1_APN_like"/>
    <property type="match status" value="1"/>
</dbReference>
<dbReference type="AlphaFoldDB" id="A0A848GRN7"/>
<name>A0A848GRN7_9BACT</name>
<protein>
    <submittedName>
        <fullName evidence="3">M1 family metallopeptidase</fullName>
    </submittedName>
</protein>
<evidence type="ECO:0000313" key="4">
    <source>
        <dbReference type="Proteomes" id="UP000583266"/>
    </source>
</evidence>
<dbReference type="Proteomes" id="UP000583266">
    <property type="component" value="Unassembled WGS sequence"/>
</dbReference>
<keyword evidence="1" id="KW-0732">Signal</keyword>
<accession>A0A848GRN7</accession>
<dbReference type="RefSeq" id="WP_169226486.1">
    <property type="nucleotide sequence ID" value="NZ_JABBGC010000002.1"/>
</dbReference>
<dbReference type="InterPro" id="IPR014782">
    <property type="entry name" value="Peptidase_M1_dom"/>
</dbReference>
<keyword evidence="4" id="KW-1185">Reference proteome</keyword>
<proteinExistence type="predicted"/>
<gene>
    <name evidence="3" type="ORF">HHL17_19540</name>
</gene>